<reference evidence="2 3" key="1">
    <citation type="journal article" date="2016" name="Mol. Biol. Evol.">
        <title>Comparative Genomics of Early-Diverging Mushroom-Forming Fungi Provides Insights into the Origins of Lignocellulose Decay Capabilities.</title>
        <authorList>
            <person name="Nagy L.G."/>
            <person name="Riley R."/>
            <person name="Tritt A."/>
            <person name="Adam C."/>
            <person name="Daum C."/>
            <person name="Floudas D."/>
            <person name="Sun H."/>
            <person name="Yadav J.S."/>
            <person name="Pangilinan J."/>
            <person name="Larsson K.H."/>
            <person name="Matsuura K."/>
            <person name="Barry K."/>
            <person name="Labutti K."/>
            <person name="Kuo R."/>
            <person name="Ohm R.A."/>
            <person name="Bhattacharya S.S."/>
            <person name="Shirouzu T."/>
            <person name="Yoshinaga Y."/>
            <person name="Martin F.M."/>
            <person name="Grigoriev I.V."/>
            <person name="Hibbett D.S."/>
        </authorList>
    </citation>
    <scope>NUCLEOTIDE SEQUENCE [LARGE SCALE GENOMIC DNA]</scope>
    <source>
        <strain evidence="2 3">HHB14362 ss-1</strain>
    </source>
</reference>
<keyword evidence="3" id="KW-1185">Reference proteome</keyword>
<dbReference type="InParanoid" id="A0A165U716"/>
<evidence type="ECO:0000313" key="3">
    <source>
        <dbReference type="Proteomes" id="UP000076761"/>
    </source>
</evidence>
<dbReference type="EMBL" id="KV425560">
    <property type="protein sequence ID" value="KZT27738.1"/>
    <property type="molecule type" value="Genomic_DNA"/>
</dbReference>
<evidence type="ECO:0000256" key="1">
    <source>
        <dbReference type="SAM" id="Phobius"/>
    </source>
</evidence>
<proteinExistence type="predicted"/>
<dbReference type="Proteomes" id="UP000076761">
    <property type="component" value="Unassembled WGS sequence"/>
</dbReference>
<evidence type="ECO:0000313" key="2">
    <source>
        <dbReference type="EMBL" id="KZT27738.1"/>
    </source>
</evidence>
<dbReference type="STRING" id="1314782.A0A165U716"/>
<accession>A0A165U716</accession>
<feature type="transmembrane region" description="Helical" evidence="1">
    <location>
        <begin position="15"/>
        <end position="36"/>
    </location>
</feature>
<dbReference type="AlphaFoldDB" id="A0A165U716"/>
<keyword evidence="1" id="KW-1133">Transmembrane helix</keyword>
<name>A0A165U716_9AGAM</name>
<dbReference type="OrthoDB" id="2535105at2759"/>
<protein>
    <submittedName>
        <fullName evidence="2">Uncharacterized protein</fullName>
    </submittedName>
</protein>
<organism evidence="2 3">
    <name type="scientific">Neolentinus lepideus HHB14362 ss-1</name>
    <dbReference type="NCBI Taxonomy" id="1314782"/>
    <lineage>
        <taxon>Eukaryota</taxon>
        <taxon>Fungi</taxon>
        <taxon>Dikarya</taxon>
        <taxon>Basidiomycota</taxon>
        <taxon>Agaricomycotina</taxon>
        <taxon>Agaricomycetes</taxon>
        <taxon>Gloeophyllales</taxon>
        <taxon>Gloeophyllaceae</taxon>
        <taxon>Neolentinus</taxon>
    </lineage>
</organism>
<sequence length="102" mass="11603">MPDHASWVGLLGPPFFGDLVAFVLYGLTTAQMLVYARGPHRDSSAFRSVIYFLWTIDTLHLVIATYLGYHYLITGRVRSQFLQHVDWSIVALIIVTVRRVGH</sequence>
<keyword evidence="1" id="KW-0472">Membrane</keyword>
<gene>
    <name evidence="2" type="ORF">NEOLEDRAFT_1130201</name>
</gene>
<keyword evidence="1" id="KW-0812">Transmembrane</keyword>
<feature type="transmembrane region" description="Helical" evidence="1">
    <location>
        <begin position="48"/>
        <end position="69"/>
    </location>
</feature>